<proteinExistence type="predicted"/>
<reference evidence="2" key="1">
    <citation type="submission" date="2014-09" db="EMBL/GenBank/DDBJ databases">
        <authorList>
            <person name="Magalhaes I.L.F."/>
            <person name="Oliveira U."/>
            <person name="Santos F.R."/>
            <person name="Vidigal T.H.D.A."/>
            <person name="Brescovit A.D."/>
            <person name="Santos A.J."/>
        </authorList>
    </citation>
    <scope>NUCLEOTIDE SEQUENCE</scope>
    <source>
        <tissue evidence="2">Shoot tissue taken approximately 20 cm above the soil surface</tissue>
    </source>
</reference>
<reference evidence="2" key="2">
    <citation type="journal article" date="2015" name="Data Brief">
        <title>Shoot transcriptome of the giant reed, Arundo donax.</title>
        <authorList>
            <person name="Barrero R.A."/>
            <person name="Guerrero F.D."/>
            <person name="Moolhuijzen P."/>
            <person name="Goolsby J.A."/>
            <person name="Tidwell J."/>
            <person name="Bellgard S.E."/>
            <person name="Bellgard M.I."/>
        </authorList>
    </citation>
    <scope>NUCLEOTIDE SEQUENCE</scope>
    <source>
        <tissue evidence="2">Shoot tissue taken approximately 20 cm above the soil surface</tissue>
    </source>
</reference>
<sequence>MLTQERLTRQGWVMPWSWGRNPRKKVIMPAGGEPTRSLPLRDGGGGHECKSTAEEERWWGGKDQVDLRGEVADSRRKGGGSGDGRRAGAATRGHGLDEDVEGRRRNLITPGWERYWPVSYTVGLDYRWAETNRI</sequence>
<evidence type="ECO:0000313" key="2">
    <source>
        <dbReference type="EMBL" id="JAD37160.1"/>
    </source>
</evidence>
<dbReference type="EMBL" id="GBRH01260735">
    <property type="protein sequence ID" value="JAD37160.1"/>
    <property type="molecule type" value="Transcribed_RNA"/>
</dbReference>
<name>A0A0A8ZKB3_ARUDO</name>
<dbReference type="AlphaFoldDB" id="A0A0A8ZKB3"/>
<feature type="compositionally biased region" description="Basic and acidic residues" evidence="1">
    <location>
        <begin position="44"/>
        <end position="56"/>
    </location>
</feature>
<evidence type="ECO:0000256" key="1">
    <source>
        <dbReference type="SAM" id="MobiDB-lite"/>
    </source>
</evidence>
<protein>
    <submittedName>
        <fullName evidence="2">Uncharacterized protein</fullName>
    </submittedName>
</protein>
<organism evidence="2">
    <name type="scientific">Arundo donax</name>
    <name type="common">Giant reed</name>
    <name type="synonym">Donax arundinaceus</name>
    <dbReference type="NCBI Taxonomy" id="35708"/>
    <lineage>
        <taxon>Eukaryota</taxon>
        <taxon>Viridiplantae</taxon>
        <taxon>Streptophyta</taxon>
        <taxon>Embryophyta</taxon>
        <taxon>Tracheophyta</taxon>
        <taxon>Spermatophyta</taxon>
        <taxon>Magnoliopsida</taxon>
        <taxon>Liliopsida</taxon>
        <taxon>Poales</taxon>
        <taxon>Poaceae</taxon>
        <taxon>PACMAD clade</taxon>
        <taxon>Arundinoideae</taxon>
        <taxon>Arundineae</taxon>
        <taxon>Arundo</taxon>
    </lineage>
</organism>
<feature type="region of interest" description="Disordered" evidence="1">
    <location>
        <begin position="69"/>
        <end position="97"/>
    </location>
</feature>
<feature type="region of interest" description="Disordered" evidence="1">
    <location>
        <begin position="24"/>
        <end position="56"/>
    </location>
</feature>
<accession>A0A0A8ZKB3</accession>